<keyword evidence="3" id="KW-1185">Reference proteome</keyword>
<dbReference type="EMBL" id="CU207211">
    <property type="protein sequence ID" value="CAL62665.1"/>
    <property type="molecule type" value="Genomic_DNA"/>
</dbReference>
<evidence type="ECO:0000313" key="3">
    <source>
        <dbReference type="Proteomes" id="UP000006697"/>
    </source>
</evidence>
<dbReference type="InterPro" id="IPR050627">
    <property type="entry name" value="Nitroreductase/BluB"/>
</dbReference>
<protein>
    <submittedName>
        <fullName evidence="2">Nitroreductase</fullName>
    </submittedName>
</protein>
<dbReference type="STRING" id="204773.HEAR2542"/>
<dbReference type="Proteomes" id="UP000006697">
    <property type="component" value="Chromosome"/>
</dbReference>
<sequence length="188" mass="20856">MELFDAIQNRRAIREYTTQGVDEGTVRKLIDAAIHAPSAVNEQPWTFTIVRDQAKLDELSTQAKAHMLKTMSDDPRAPHFRSYLESPDFHIFYHAPALIVISSADKGPWAVEDCTLAAQNLMLAAHGLGLGSCWIGFAQQYLNTDAGKAMLNLPQEWLAVAPIIVGHPSNKVPATPRKEPVIYWVGHD</sequence>
<evidence type="ECO:0000259" key="1">
    <source>
        <dbReference type="Pfam" id="PF00881"/>
    </source>
</evidence>
<dbReference type="AlphaFoldDB" id="A4G828"/>
<reference evidence="2 3" key="1">
    <citation type="journal article" date="2007" name="PLoS Genet.">
        <title>A tale of two oxidation states: bacterial colonization of arsenic-rich environments.</title>
        <authorList>
            <person name="Muller D."/>
            <person name="Medigue C."/>
            <person name="Koechler S."/>
            <person name="Barbe V."/>
            <person name="Barakat M."/>
            <person name="Talla E."/>
            <person name="Bonnefoy V."/>
            <person name="Krin E."/>
            <person name="Arsene-Ploetze F."/>
            <person name="Carapito C."/>
            <person name="Chandler M."/>
            <person name="Cournoyer B."/>
            <person name="Cruveiller S."/>
            <person name="Dossat C."/>
            <person name="Duval S."/>
            <person name="Heymann M."/>
            <person name="Leize E."/>
            <person name="Lieutaud A."/>
            <person name="Lievremont D."/>
            <person name="Makita Y."/>
            <person name="Mangenot S."/>
            <person name="Nitschke W."/>
            <person name="Ortet P."/>
            <person name="Perdrial N."/>
            <person name="Schoepp B."/>
            <person name="Siguier N."/>
            <person name="Simeonova D.D."/>
            <person name="Rouy Z."/>
            <person name="Segurens B."/>
            <person name="Turlin E."/>
            <person name="Vallenet D."/>
            <person name="Van Dorsselaer A."/>
            <person name="Weiss S."/>
            <person name="Weissenbach J."/>
            <person name="Lett M.C."/>
            <person name="Danchin A."/>
            <person name="Bertin P.N."/>
        </authorList>
    </citation>
    <scope>NUCLEOTIDE SEQUENCE [LARGE SCALE GENOMIC DNA]</scope>
    <source>
        <strain evidence="3">ULPAs1</strain>
    </source>
</reference>
<dbReference type="PANTHER" id="PTHR23026">
    <property type="entry name" value="NADPH NITROREDUCTASE"/>
    <property type="match status" value="1"/>
</dbReference>
<name>A4G828_HERAR</name>
<dbReference type="KEGG" id="har:HEAR2542"/>
<dbReference type="Gene3D" id="3.40.109.10">
    <property type="entry name" value="NADH Oxidase"/>
    <property type="match status" value="1"/>
</dbReference>
<accession>A4G828</accession>
<feature type="domain" description="Nitroreductase" evidence="1">
    <location>
        <begin position="7"/>
        <end position="167"/>
    </location>
</feature>
<dbReference type="HOGENOM" id="CLU_070764_7_0_4"/>
<dbReference type="CDD" id="cd02136">
    <property type="entry name" value="PnbA_NfnB-like"/>
    <property type="match status" value="1"/>
</dbReference>
<proteinExistence type="predicted"/>
<dbReference type="InterPro" id="IPR000415">
    <property type="entry name" value="Nitroreductase-like"/>
</dbReference>
<dbReference type="SUPFAM" id="SSF55469">
    <property type="entry name" value="FMN-dependent nitroreductase-like"/>
    <property type="match status" value="1"/>
</dbReference>
<gene>
    <name evidence="2" type="ordered locus">HEAR2542</name>
</gene>
<dbReference type="InterPro" id="IPR029479">
    <property type="entry name" value="Nitroreductase"/>
</dbReference>
<dbReference type="Pfam" id="PF00881">
    <property type="entry name" value="Nitroreductase"/>
    <property type="match status" value="1"/>
</dbReference>
<dbReference type="OrthoDB" id="9802510at2"/>
<dbReference type="PANTHER" id="PTHR23026:SF123">
    <property type="entry name" value="NAD(P)H NITROREDUCTASE RV3131-RELATED"/>
    <property type="match status" value="1"/>
</dbReference>
<evidence type="ECO:0000313" key="2">
    <source>
        <dbReference type="EMBL" id="CAL62665.1"/>
    </source>
</evidence>
<dbReference type="GO" id="GO:0016491">
    <property type="term" value="F:oxidoreductase activity"/>
    <property type="evidence" value="ECO:0007669"/>
    <property type="project" value="InterPro"/>
</dbReference>
<dbReference type="eggNOG" id="COG0778">
    <property type="taxonomic scope" value="Bacteria"/>
</dbReference>
<organism evidence="2 3">
    <name type="scientific">Herminiimonas arsenicoxydans</name>
    <dbReference type="NCBI Taxonomy" id="204773"/>
    <lineage>
        <taxon>Bacteria</taxon>
        <taxon>Pseudomonadati</taxon>
        <taxon>Pseudomonadota</taxon>
        <taxon>Betaproteobacteria</taxon>
        <taxon>Burkholderiales</taxon>
        <taxon>Oxalobacteraceae</taxon>
        <taxon>Herminiimonas</taxon>
    </lineage>
</organism>